<keyword evidence="2" id="KW-1185">Reference proteome</keyword>
<dbReference type="Proteomes" id="UP001589692">
    <property type="component" value="Unassembled WGS sequence"/>
</dbReference>
<reference evidence="1 2" key="1">
    <citation type="submission" date="2024-09" db="EMBL/GenBank/DDBJ databases">
        <authorList>
            <person name="Sun Q."/>
            <person name="Mori K."/>
        </authorList>
    </citation>
    <scope>NUCLEOTIDE SEQUENCE [LARGE SCALE GENOMIC DNA]</scope>
    <source>
        <strain evidence="1 2">TBRC 4938</strain>
    </source>
</reference>
<accession>A0ABV6AI30</accession>
<evidence type="ECO:0000313" key="2">
    <source>
        <dbReference type="Proteomes" id="UP001589692"/>
    </source>
</evidence>
<gene>
    <name evidence="1" type="ORF">ACFFP0_15515</name>
</gene>
<comment type="caution">
    <text evidence="1">The sequence shown here is derived from an EMBL/GenBank/DDBJ whole genome shotgun (WGS) entry which is preliminary data.</text>
</comment>
<dbReference type="RefSeq" id="WP_377262368.1">
    <property type="nucleotide sequence ID" value="NZ_JBHMAA010000016.1"/>
</dbReference>
<dbReference type="EMBL" id="JBHMAA010000016">
    <property type="protein sequence ID" value="MFB9950266.1"/>
    <property type="molecule type" value="Genomic_DNA"/>
</dbReference>
<organism evidence="1 2">
    <name type="scientific">Rhizobium puerariae</name>
    <dbReference type="NCBI Taxonomy" id="1585791"/>
    <lineage>
        <taxon>Bacteria</taxon>
        <taxon>Pseudomonadati</taxon>
        <taxon>Pseudomonadota</taxon>
        <taxon>Alphaproteobacteria</taxon>
        <taxon>Hyphomicrobiales</taxon>
        <taxon>Rhizobiaceae</taxon>
        <taxon>Rhizobium/Agrobacterium group</taxon>
        <taxon>Rhizobium</taxon>
    </lineage>
</organism>
<sequence>MLRYHRFGDIPYLARQIEAGKPVPPPTVAAYAARATGIVDAGICSGDFVKGALTLALTDLDNQNQDAGYERWAASLERAERVARYALGCRPVDGNIWLRLAMIRQAAAEQPEEMEMMLAFSKSYAPSEENVIGGRYQLYNRLTKVTLDRLAGPLLDDLQLICADSGLRRQLPSPSPVLKGEIARLVPQCRPIGSQAAVKSGR</sequence>
<protein>
    <submittedName>
        <fullName evidence="1">Uncharacterized protein</fullName>
    </submittedName>
</protein>
<proteinExistence type="predicted"/>
<evidence type="ECO:0000313" key="1">
    <source>
        <dbReference type="EMBL" id="MFB9950266.1"/>
    </source>
</evidence>
<name>A0ABV6AI30_9HYPH</name>